<dbReference type="Proteomes" id="UP000274504">
    <property type="component" value="Unassembled WGS sequence"/>
</dbReference>
<dbReference type="InterPro" id="IPR056845">
    <property type="entry name" value="LRR_Zer-1"/>
</dbReference>
<gene>
    <name evidence="2" type="ORF">HDID_LOCUS4719</name>
</gene>
<sequence>MHDRWYFLPFLSFSHSQTWASNRSRRDFCCNYGSGNDEDSSTIGPPPLKRQCVRSIAENLNSVIQKCHDDGESKFVWRFPYPDCHIAHPAAETILEELGSRKTLRKEHLTLFSRQNVELNSVSLQDIDLTPQSLSILKDFTLLKITAEDVRGITLKDLTDNLSEDTFRALQSLNIRKMPFEEEAKLSIPVALGAFQNLQCLNISGTEVDSVCLGELVKRLPRLRNLDISETLVDDISSLIPLKENLTTLNMHRLPLKIDSGFKTALSVIAELKELRVLDISNFRHSASSNLPETDFFSHTNFLPHLKRLDMSGNPFLLSKTAILDFMENHPTLEFLGLIDSGLNLRGLYKSFPAVEIVGGKTEEQLTKVIKHCTTRPCYFVFAFQSISKKVELDEFEIEEYDEICFTTNLLELVISTLEKQELNLECLTEGMESTSYLYKCLSFEDIPTELLNRLMNLTFLVMEKVNDELLAYWCRDILVELKNDENIDMTESDLNELSKNPSHIECLLKNAAEIYLDESEVCEILTDCDDDKLTYLRNFRKCKLDGFMTVRSNMSNLFKVIKQLLLQTKEACKTALDLGVLEVLVKILEVSSAKCESFL</sequence>
<dbReference type="AlphaFoldDB" id="A0A0R3SIF6"/>
<dbReference type="STRING" id="6216.A0A0R3SIF6"/>
<dbReference type="InterPro" id="IPR051341">
    <property type="entry name" value="Zyg-11_UBL_adapter"/>
</dbReference>
<dbReference type="PANTHER" id="PTHR12904">
    <property type="match status" value="1"/>
</dbReference>
<dbReference type="EMBL" id="UYSG01001940">
    <property type="protein sequence ID" value="VDL54372.1"/>
    <property type="molecule type" value="Genomic_DNA"/>
</dbReference>
<dbReference type="SUPFAM" id="SSF52047">
    <property type="entry name" value="RNI-like"/>
    <property type="match status" value="1"/>
</dbReference>
<name>A0A0R3SIF6_HYMDI</name>
<dbReference type="Pfam" id="PF25013">
    <property type="entry name" value="LRR_Zer-1"/>
    <property type="match status" value="1"/>
</dbReference>
<dbReference type="OrthoDB" id="5783533at2759"/>
<organism evidence="4">
    <name type="scientific">Hymenolepis diminuta</name>
    <name type="common">Rat tapeworm</name>
    <dbReference type="NCBI Taxonomy" id="6216"/>
    <lineage>
        <taxon>Eukaryota</taxon>
        <taxon>Metazoa</taxon>
        <taxon>Spiralia</taxon>
        <taxon>Lophotrochozoa</taxon>
        <taxon>Platyhelminthes</taxon>
        <taxon>Cestoda</taxon>
        <taxon>Eucestoda</taxon>
        <taxon>Cyclophyllidea</taxon>
        <taxon>Hymenolepididae</taxon>
        <taxon>Hymenolepis</taxon>
    </lineage>
</organism>
<evidence type="ECO:0000259" key="1">
    <source>
        <dbReference type="Pfam" id="PF25013"/>
    </source>
</evidence>
<feature type="domain" description="Zer-1-like leucine-rich repeats region" evidence="1">
    <location>
        <begin position="216"/>
        <end position="315"/>
    </location>
</feature>
<reference evidence="4" key="1">
    <citation type="submission" date="2017-02" db="UniProtKB">
        <authorList>
            <consortium name="WormBaseParasite"/>
        </authorList>
    </citation>
    <scope>IDENTIFICATION</scope>
</reference>
<dbReference type="Gene3D" id="3.80.10.10">
    <property type="entry name" value="Ribonuclease Inhibitor"/>
    <property type="match status" value="1"/>
</dbReference>
<evidence type="ECO:0000313" key="4">
    <source>
        <dbReference type="WBParaSite" id="HDID_0000472101-mRNA-1"/>
    </source>
</evidence>
<dbReference type="PANTHER" id="PTHR12904:SF23">
    <property type="entry name" value="PROTEIN ZER-1 HOMOLOG"/>
    <property type="match status" value="1"/>
</dbReference>
<evidence type="ECO:0000313" key="2">
    <source>
        <dbReference type="EMBL" id="VDL54372.1"/>
    </source>
</evidence>
<protein>
    <submittedName>
        <fullName evidence="4">Protein phosphatase PHLPP-like protein</fullName>
    </submittedName>
</protein>
<reference evidence="2 3" key="2">
    <citation type="submission" date="2018-11" db="EMBL/GenBank/DDBJ databases">
        <authorList>
            <consortium name="Pathogen Informatics"/>
        </authorList>
    </citation>
    <scope>NUCLEOTIDE SEQUENCE [LARGE SCALE GENOMIC DNA]</scope>
</reference>
<evidence type="ECO:0000313" key="3">
    <source>
        <dbReference type="Proteomes" id="UP000274504"/>
    </source>
</evidence>
<proteinExistence type="predicted"/>
<dbReference type="WBParaSite" id="HDID_0000472101-mRNA-1">
    <property type="protein sequence ID" value="HDID_0000472101-mRNA-1"/>
    <property type="gene ID" value="HDID_0000472101"/>
</dbReference>
<accession>A0A0R3SIF6</accession>
<dbReference type="InterPro" id="IPR032675">
    <property type="entry name" value="LRR_dom_sf"/>
</dbReference>